<dbReference type="Pfam" id="PF22932">
    <property type="entry name" value="Ubiq_DUF_assoc"/>
    <property type="match status" value="1"/>
</dbReference>
<feature type="compositionally biased region" description="Low complexity" evidence="1">
    <location>
        <begin position="38"/>
        <end position="48"/>
    </location>
</feature>
<dbReference type="InterPro" id="IPR054726">
    <property type="entry name" value="Ubiq_DUF569-assoc"/>
</dbReference>
<dbReference type="STRING" id="65489.A0A0D3FS98"/>
<feature type="region of interest" description="Disordered" evidence="1">
    <location>
        <begin position="83"/>
        <end position="103"/>
    </location>
</feature>
<evidence type="ECO:0000313" key="4">
    <source>
        <dbReference type="Proteomes" id="UP000026960"/>
    </source>
</evidence>
<dbReference type="PaxDb" id="65489-OBART04G01660.1"/>
<accession>A0A0D3FS98</accession>
<sequence length="239" mass="25686">MVVRALGPEVQHDVVCAPPPRAKAPTSSSPRAARRRPTSSTAAASSPALGRGDGRQQPQVAQLLEQMRLHICHGSSAAIASFTTSDDGLPSPSPPPTSGGSLRGALRMGTAAVAPSSLLALPIPTTLFRRDIPAMGHRLEYPPSRMIQWVVADDSGSVDEDRWRLMEFTGRSMHLLRLDLNALQWTLCVRAGRHGRITPLLIDLPRSWETLHVVLVRPNTAGRQWAVIGVATDDGCSAH</sequence>
<name>A0A0D3FS98_9ORYZ</name>
<keyword evidence="4" id="KW-1185">Reference proteome</keyword>
<dbReference type="AlphaFoldDB" id="A0A0D3FS98"/>
<proteinExistence type="predicted"/>
<dbReference type="EnsemblPlants" id="OBART04G01660.1">
    <property type="protein sequence ID" value="OBART04G01660.1"/>
    <property type="gene ID" value="OBART04G01660"/>
</dbReference>
<evidence type="ECO:0000256" key="1">
    <source>
        <dbReference type="SAM" id="MobiDB-lite"/>
    </source>
</evidence>
<reference evidence="3" key="2">
    <citation type="submission" date="2015-03" db="UniProtKB">
        <authorList>
            <consortium name="EnsemblPlants"/>
        </authorList>
    </citation>
    <scope>IDENTIFICATION</scope>
</reference>
<feature type="region of interest" description="Disordered" evidence="1">
    <location>
        <begin position="13"/>
        <end position="57"/>
    </location>
</feature>
<protein>
    <recommendedName>
        <fullName evidence="2">DUF569 domain-containing protein</fullName>
    </recommendedName>
</protein>
<reference evidence="3" key="1">
    <citation type="journal article" date="2009" name="Rice">
        <title>De Novo Next Generation Sequencing of Plant Genomes.</title>
        <authorList>
            <person name="Rounsley S."/>
            <person name="Marri P.R."/>
            <person name="Yu Y."/>
            <person name="He R."/>
            <person name="Sisneros N."/>
            <person name="Goicoechea J.L."/>
            <person name="Lee S.J."/>
            <person name="Angelova A."/>
            <person name="Kudrna D."/>
            <person name="Luo M."/>
            <person name="Affourtit J."/>
            <person name="Desany B."/>
            <person name="Knight J."/>
            <person name="Niazi F."/>
            <person name="Egholm M."/>
            <person name="Wing R.A."/>
        </authorList>
    </citation>
    <scope>NUCLEOTIDE SEQUENCE [LARGE SCALE GENOMIC DNA]</scope>
    <source>
        <strain evidence="3">cv. IRGC 105608</strain>
    </source>
</reference>
<evidence type="ECO:0000259" key="2">
    <source>
        <dbReference type="Pfam" id="PF22932"/>
    </source>
</evidence>
<dbReference type="Proteomes" id="UP000026960">
    <property type="component" value="Chromosome 4"/>
</dbReference>
<dbReference type="PANTHER" id="PTHR31205">
    <property type="entry name" value="ACTIN CROSS-LINKING PROTEIN (DUF569)"/>
    <property type="match status" value="1"/>
</dbReference>
<dbReference type="Gramene" id="OBART04G01660.1">
    <property type="protein sequence ID" value="OBART04G01660.1"/>
    <property type="gene ID" value="OBART04G01660"/>
</dbReference>
<evidence type="ECO:0000313" key="3">
    <source>
        <dbReference type="EnsemblPlants" id="OBART04G01660.1"/>
    </source>
</evidence>
<feature type="domain" description="DUF569" evidence="2">
    <location>
        <begin position="144"/>
        <end position="215"/>
    </location>
</feature>
<dbReference type="HOGENOM" id="CLU_1162651_0_0_1"/>
<dbReference type="PANTHER" id="PTHR31205:SF39">
    <property type="entry name" value="OS08G0164400 PROTEIN"/>
    <property type="match status" value="1"/>
</dbReference>
<organism evidence="3">
    <name type="scientific">Oryza barthii</name>
    <dbReference type="NCBI Taxonomy" id="65489"/>
    <lineage>
        <taxon>Eukaryota</taxon>
        <taxon>Viridiplantae</taxon>
        <taxon>Streptophyta</taxon>
        <taxon>Embryophyta</taxon>
        <taxon>Tracheophyta</taxon>
        <taxon>Spermatophyta</taxon>
        <taxon>Magnoliopsida</taxon>
        <taxon>Liliopsida</taxon>
        <taxon>Poales</taxon>
        <taxon>Poaceae</taxon>
        <taxon>BOP clade</taxon>
        <taxon>Oryzoideae</taxon>
        <taxon>Oryzeae</taxon>
        <taxon>Oryzinae</taxon>
        <taxon>Oryza</taxon>
    </lineage>
</organism>